<dbReference type="GO" id="GO:0005987">
    <property type="term" value="P:sucrose catabolic process"/>
    <property type="evidence" value="ECO:0007669"/>
    <property type="project" value="TreeGrafter"/>
</dbReference>
<evidence type="ECO:0000256" key="1">
    <source>
        <dbReference type="ARBA" id="ARBA00009902"/>
    </source>
</evidence>
<evidence type="ECO:0000256" key="2">
    <source>
        <dbReference type="ARBA" id="ARBA00022801"/>
    </source>
</evidence>
<evidence type="ECO:0008006" key="9">
    <source>
        <dbReference type="Google" id="ProtNLM"/>
    </source>
</evidence>
<keyword evidence="2 4" id="KW-0378">Hydrolase</keyword>
<gene>
    <name evidence="7" type="ORF">OH76DRAFT_798393</name>
</gene>
<dbReference type="Gene3D" id="2.60.120.560">
    <property type="entry name" value="Exo-inulinase, domain 1"/>
    <property type="match status" value="1"/>
</dbReference>
<evidence type="ECO:0000259" key="5">
    <source>
        <dbReference type="Pfam" id="PF00251"/>
    </source>
</evidence>
<dbReference type="GO" id="GO:0004575">
    <property type="term" value="F:sucrose alpha-glucosidase activity"/>
    <property type="evidence" value="ECO:0007669"/>
    <property type="project" value="TreeGrafter"/>
</dbReference>
<feature type="domain" description="Glycosyl hydrolase family 32 C-terminal" evidence="6">
    <location>
        <begin position="449"/>
        <end position="547"/>
    </location>
</feature>
<protein>
    <recommendedName>
        <fullName evidence="9">Invertase</fullName>
    </recommendedName>
</protein>
<keyword evidence="8" id="KW-1185">Reference proteome</keyword>
<dbReference type="Pfam" id="PF08244">
    <property type="entry name" value="Glyco_hydro_32C"/>
    <property type="match status" value="1"/>
</dbReference>
<keyword evidence="3 4" id="KW-0326">Glycosidase</keyword>
<dbReference type="SMART" id="SM00640">
    <property type="entry name" value="Glyco_32"/>
    <property type="match status" value="1"/>
</dbReference>
<dbReference type="InterPro" id="IPR013148">
    <property type="entry name" value="Glyco_hydro_32_N"/>
</dbReference>
<evidence type="ECO:0000256" key="3">
    <source>
        <dbReference type="ARBA" id="ARBA00023295"/>
    </source>
</evidence>
<dbReference type="PANTHER" id="PTHR42800:SF2">
    <property type="entry name" value="INVERTASE-RELATED"/>
    <property type="match status" value="1"/>
</dbReference>
<dbReference type="InterPro" id="IPR013320">
    <property type="entry name" value="ConA-like_dom_sf"/>
</dbReference>
<name>A0A371D3S7_9APHY</name>
<dbReference type="Gene3D" id="2.115.10.20">
    <property type="entry name" value="Glycosyl hydrolase domain, family 43"/>
    <property type="match status" value="1"/>
</dbReference>
<evidence type="ECO:0000313" key="7">
    <source>
        <dbReference type="EMBL" id="RDX47175.1"/>
    </source>
</evidence>
<proteinExistence type="inferred from homology"/>
<sequence>MEFLSRLQLPRGRCWCAQSVILVLGLVALQSTTFKCTVVVCSQVKATAYEADIAAARRTLTASGGIPALDNYTGLYRPQVHFSPPQQFMNDPNGLHKDAKGTYHLYYQYNPTGLVAGNQHWGHATSKDLYHWENQPIAIYPPPSDSQVFSGSAVIDSNNTSGFFPNQTDGVVAIYTLNSPSAEVQEIAYSHDGGYTFTRYDGNPVIDVNSTQFRDPKVIWHEKTQRWIMVVSHAQDFVIAFYTSPDLKAWTLVTNFSHQGLLGSQWECPNLVPMPVRDIASGELIEHQDMYLLAISVNPGAPLGGSATQYFPGTFNGTTFTAIDRTVRLTDFAKDNYAGQFFYGIPDDEDPISIAWASNWQYAEQVPTAQEGWRSAMSVPRRNFLANTPSTGWVLVSRPHDLRPILGQVLVEKEWRAEGGISNASILTESGVVHLNVAVSGLLGSIPADSSLEIALSTSDSQESLSCGYSFSDNAFFLDRGNTRGFQDPTFTSNFSTSVFPREDGTWTMSAVVDRSIIEVFLNEGIASATSVFFATQPLTSISISTAGLPSGATTKVELRALESVWGAIGNDTV</sequence>
<dbReference type="PROSITE" id="PS00609">
    <property type="entry name" value="GLYCOSYL_HYDROL_F32"/>
    <property type="match status" value="1"/>
</dbReference>
<comment type="similarity">
    <text evidence="1 4">Belongs to the glycosyl hydrolase 32 family.</text>
</comment>
<dbReference type="InterPro" id="IPR001362">
    <property type="entry name" value="Glyco_hydro_32"/>
</dbReference>
<dbReference type="SUPFAM" id="SSF75005">
    <property type="entry name" value="Arabinanase/levansucrase/invertase"/>
    <property type="match status" value="1"/>
</dbReference>
<accession>A0A371D3S7</accession>
<dbReference type="InterPro" id="IPR013189">
    <property type="entry name" value="Glyco_hydro_32_C"/>
</dbReference>
<dbReference type="SUPFAM" id="SSF49899">
    <property type="entry name" value="Concanavalin A-like lectins/glucanases"/>
    <property type="match status" value="1"/>
</dbReference>
<evidence type="ECO:0000313" key="8">
    <source>
        <dbReference type="Proteomes" id="UP000256964"/>
    </source>
</evidence>
<dbReference type="STRING" id="139420.A0A371D3S7"/>
<dbReference type="AlphaFoldDB" id="A0A371D3S7"/>
<dbReference type="InterPro" id="IPR023296">
    <property type="entry name" value="Glyco_hydro_beta-prop_sf"/>
</dbReference>
<dbReference type="PANTHER" id="PTHR42800">
    <property type="entry name" value="EXOINULINASE INUD (AFU_ORTHOLOGUE AFUA_5G00480)"/>
    <property type="match status" value="1"/>
</dbReference>
<dbReference type="FunFam" id="2.115.10.20:FF:000002">
    <property type="entry name" value="Invertase 2"/>
    <property type="match status" value="1"/>
</dbReference>
<feature type="domain" description="Glycosyl hydrolase family 32 N-terminal" evidence="5">
    <location>
        <begin position="81"/>
        <end position="385"/>
    </location>
</feature>
<evidence type="ECO:0000256" key="4">
    <source>
        <dbReference type="RuleBase" id="RU362110"/>
    </source>
</evidence>
<dbReference type="EMBL" id="KZ857421">
    <property type="protein sequence ID" value="RDX47175.1"/>
    <property type="molecule type" value="Genomic_DNA"/>
</dbReference>
<dbReference type="Pfam" id="PF00251">
    <property type="entry name" value="Glyco_hydro_32N"/>
    <property type="match status" value="1"/>
</dbReference>
<dbReference type="InterPro" id="IPR018053">
    <property type="entry name" value="Glyco_hydro_32_AS"/>
</dbReference>
<reference evidence="7 8" key="1">
    <citation type="journal article" date="2018" name="Biotechnol. Biofuels">
        <title>Integrative visual omics of the white-rot fungus Polyporus brumalis exposes the biotechnological potential of its oxidative enzymes for delignifying raw plant biomass.</title>
        <authorList>
            <person name="Miyauchi S."/>
            <person name="Rancon A."/>
            <person name="Drula E."/>
            <person name="Hage H."/>
            <person name="Chaduli D."/>
            <person name="Favel A."/>
            <person name="Grisel S."/>
            <person name="Henrissat B."/>
            <person name="Herpoel-Gimbert I."/>
            <person name="Ruiz-Duenas F.J."/>
            <person name="Chevret D."/>
            <person name="Hainaut M."/>
            <person name="Lin J."/>
            <person name="Wang M."/>
            <person name="Pangilinan J."/>
            <person name="Lipzen A."/>
            <person name="Lesage-Meessen L."/>
            <person name="Navarro D."/>
            <person name="Riley R."/>
            <person name="Grigoriev I.V."/>
            <person name="Zhou S."/>
            <person name="Raouche S."/>
            <person name="Rosso M.N."/>
        </authorList>
    </citation>
    <scope>NUCLEOTIDE SEQUENCE [LARGE SCALE GENOMIC DNA]</scope>
    <source>
        <strain evidence="7 8">BRFM 1820</strain>
    </source>
</reference>
<dbReference type="Proteomes" id="UP000256964">
    <property type="component" value="Unassembled WGS sequence"/>
</dbReference>
<dbReference type="OrthoDB" id="202537at2759"/>
<dbReference type="GO" id="GO:0000324">
    <property type="term" value="C:fungal-type vacuole"/>
    <property type="evidence" value="ECO:0007669"/>
    <property type="project" value="TreeGrafter"/>
</dbReference>
<organism evidence="7 8">
    <name type="scientific">Lentinus brumalis</name>
    <dbReference type="NCBI Taxonomy" id="2498619"/>
    <lineage>
        <taxon>Eukaryota</taxon>
        <taxon>Fungi</taxon>
        <taxon>Dikarya</taxon>
        <taxon>Basidiomycota</taxon>
        <taxon>Agaricomycotina</taxon>
        <taxon>Agaricomycetes</taxon>
        <taxon>Polyporales</taxon>
        <taxon>Polyporaceae</taxon>
        <taxon>Lentinus</taxon>
    </lineage>
</organism>
<dbReference type="CDD" id="cd18622">
    <property type="entry name" value="GH32_Inu-like"/>
    <property type="match status" value="1"/>
</dbReference>
<evidence type="ECO:0000259" key="6">
    <source>
        <dbReference type="Pfam" id="PF08244"/>
    </source>
</evidence>